<evidence type="ECO:0000313" key="3">
    <source>
        <dbReference type="Proteomes" id="UP000233249"/>
    </source>
</evidence>
<dbReference type="Pfam" id="PF00248">
    <property type="entry name" value="Aldo_ket_red"/>
    <property type="match status" value="1"/>
</dbReference>
<dbReference type="SUPFAM" id="SSF51430">
    <property type="entry name" value="NAD(P)-linked oxidoreductase"/>
    <property type="match status" value="1"/>
</dbReference>
<organism evidence="2 3">
    <name type="scientific">Corynebacterium mastitidis</name>
    <dbReference type="NCBI Taxonomy" id="161890"/>
    <lineage>
        <taxon>Bacteria</taxon>
        <taxon>Bacillati</taxon>
        <taxon>Actinomycetota</taxon>
        <taxon>Actinomycetes</taxon>
        <taxon>Mycobacteriales</taxon>
        <taxon>Corynebacteriaceae</taxon>
        <taxon>Corynebacterium</taxon>
    </lineage>
</organism>
<dbReference type="PANTHER" id="PTHR43364:SF18">
    <property type="entry name" value="OXIDOREDUCTASE"/>
    <property type="match status" value="1"/>
</dbReference>
<feature type="domain" description="NADP-dependent oxidoreductase" evidence="1">
    <location>
        <begin position="16"/>
        <end position="270"/>
    </location>
</feature>
<dbReference type="AlphaFoldDB" id="A0A2N0XAG1"/>
<accession>A0A2N0XAG1</accession>
<dbReference type="OrthoDB" id="9768793at2"/>
<gene>
    <name evidence="2" type="ORF">CXB45_00635</name>
</gene>
<dbReference type="RefSeq" id="WP_101172721.1">
    <property type="nucleotide sequence ID" value="NZ_JAKRKB010000001.1"/>
</dbReference>
<dbReference type="InterPro" id="IPR036812">
    <property type="entry name" value="NAD(P)_OxRdtase_dom_sf"/>
</dbReference>
<name>A0A2N0XAG1_9CORY</name>
<dbReference type="Proteomes" id="UP000233249">
    <property type="component" value="Unassembled WGS sequence"/>
</dbReference>
<evidence type="ECO:0000259" key="1">
    <source>
        <dbReference type="Pfam" id="PF00248"/>
    </source>
</evidence>
<comment type="caution">
    <text evidence="2">The sequence shown here is derived from an EMBL/GenBank/DDBJ whole genome shotgun (WGS) entry which is preliminary data.</text>
</comment>
<dbReference type="PANTHER" id="PTHR43364">
    <property type="entry name" value="NADH-SPECIFIC METHYLGLYOXAL REDUCTASE-RELATED"/>
    <property type="match status" value="1"/>
</dbReference>
<sequence>MDLRTLGQSGLRVSAIGLSTAQWGQRVALDATPGILKAFLDAGGNLVDVASPGALREIRGSVSLREVVLSAASGVNPALPAGRRVNCSRRALLNDLDALLAELGVEHLDLWSVAYWDPHTPVDEVCGALDHAVTTGRVRYAGVRDYSGWQLAATHARRGVVAAQVPYSLLVREAELEVMPAAEYLGVGIIAADPLAHGVLTGQMAPDDPHAPRLGGQRAGKISEALRTAAEGLGLSAATAAVAWVRQRQAVASTLVEARDREDIRRCMQARLPGPIQKALDDISR</sequence>
<proteinExistence type="predicted"/>
<dbReference type="InterPro" id="IPR023210">
    <property type="entry name" value="NADP_OxRdtase_dom"/>
</dbReference>
<evidence type="ECO:0000313" key="2">
    <source>
        <dbReference type="EMBL" id="PKF69702.1"/>
    </source>
</evidence>
<dbReference type="InterPro" id="IPR050523">
    <property type="entry name" value="AKR_Detox_Biosynth"/>
</dbReference>
<dbReference type="STRING" id="1121365.GCA_000375365_01662"/>
<protein>
    <submittedName>
        <fullName evidence="2">Aldo/keto reductase</fullName>
    </submittedName>
</protein>
<dbReference type="EMBL" id="PJAF01000001">
    <property type="protein sequence ID" value="PKF69702.1"/>
    <property type="molecule type" value="Genomic_DNA"/>
</dbReference>
<dbReference type="Gene3D" id="3.20.20.100">
    <property type="entry name" value="NADP-dependent oxidoreductase domain"/>
    <property type="match status" value="1"/>
</dbReference>
<reference evidence="2 3" key="1">
    <citation type="submission" date="2017-12" db="EMBL/GenBank/DDBJ databases">
        <title>Corynebacterium mastitidis 16-1433 Genome.</title>
        <authorList>
            <person name="Gulvik C.A."/>
        </authorList>
    </citation>
    <scope>NUCLEOTIDE SEQUENCE [LARGE SCALE GENOMIC DNA]</scope>
    <source>
        <strain evidence="2 3">16-1433</strain>
    </source>
</reference>
<dbReference type="GO" id="GO:0005829">
    <property type="term" value="C:cytosol"/>
    <property type="evidence" value="ECO:0007669"/>
    <property type="project" value="TreeGrafter"/>
</dbReference>